<dbReference type="Proteomes" id="UP000325291">
    <property type="component" value="Unassembled WGS sequence"/>
</dbReference>
<dbReference type="PANTHER" id="PTHR30222:SF2">
    <property type="entry name" value="ABC TRANSPORTER SUBSTRATE-BINDING PROTEIN"/>
    <property type="match status" value="1"/>
</dbReference>
<dbReference type="RefSeq" id="WP_149187149.1">
    <property type="nucleotide sequence ID" value="NZ_VINQ01000133.1"/>
</dbReference>
<proteinExistence type="predicted"/>
<gene>
    <name evidence="2" type="ORF">FLO80_22105</name>
</gene>
<dbReference type="Gene3D" id="3.40.190.10">
    <property type="entry name" value="Periplasmic binding protein-like II"/>
    <property type="match status" value="2"/>
</dbReference>
<organism evidence="2 3">
    <name type="scientific">Aquicoccus porphyridii</name>
    <dbReference type="NCBI Taxonomy" id="1852029"/>
    <lineage>
        <taxon>Bacteria</taxon>
        <taxon>Pseudomonadati</taxon>
        <taxon>Pseudomonadota</taxon>
        <taxon>Alphaproteobacteria</taxon>
        <taxon>Rhodobacterales</taxon>
        <taxon>Paracoccaceae</taxon>
        <taxon>Aquicoccus</taxon>
    </lineage>
</organism>
<comment type="caution">
    <text evidence="2">The sequence shown here is derived from an EMBL/GenBank/DDBJ whole genome shotgun (WGS) entry which is preliminary data.</text>
</comment>
<accession>A0A5A9YWL9</accession>
<keyword evidence="3" id="KW-1185">Reference proteome</keyword>
<dbReference type="SUPFAM" id="SSF53850">
    <property type="entry name" value="Periplasmic binding protein-like II"/>
    <property type="match status" value="1"/>
</dbReference>
<evidence type="ECO:0000313" key="3">
    <source>
        <dbReference type="Proteomes" id="UP000325291"/>
    </source>
</evidence>
<reference evidence="2 3" key="1">
    <citation type="submission" date="2019-07" db="EMBL/GenBank/DDBJ databases">
        <title>Aquicoccus porphyridii gen. nov., sp. nov., isolated from a small marine red alga, Porphyridium marinum.</title>
        <authorList>
            <person name="Liu L."/>
        </authorList>
    </citation>
    <scope>NUCLEOTIDE SEQUENCE [LARGE SCALE GENOMIC DNA]</scope>
    <source>
        <strain evidence="2 3">L1 8-17</strain>
    </source>
</reference>
<feature type="non-terminal residue" evidence="2">
    <location>
        <position position="1"/>
    </location>
</feature>
<feature type="non-terminal residue" evidence="2">
    <location>
        <position position="146"/>
    </location>
</feature>
<evidence type="ECO:0000256" key="1">
    <source>
        <dbReference type="ARBA" id="ARBA00022729"/>
    </source>
</evidence>
<dbReference type="Pfam" id="PF13416">
    <property type="entry name" value="SBP_bac_8"/>
    <property type="match status" value="1"/>
</dbReference>
<dbReference type="AlphaFoldDB" id="A0A5A9YWL9"/>
<evidence type="ECO:0000313" key="2">
    <source>
        <dbReference type="EMBL" id="KAA0909291.1"/>
    </source>
</evidence>
<protein>
    <submittedName>
        <fullName evidence="2">Extracellular solute-binding protein</fullName>
    </submittedName>
</protein>
<dbReference type="InterPro" id="IPR006059">
    <property type="entry name" value="SBP"/>
</dbReference>
<name>A0A5A9YWL9_9RHOB</name>
<dbReference type="EMBL" id="VINQ01000133">
    <property type="protein sequence ID" value="KAA0909291.1"/>
    <property type="molecule type" value="Genomic_DNA"/>
</dbReference>
<dbReference type="PANTHER" id="PTHR30222">
    <property type="entry name" value="SPERMIDINE/PUTRESCINE-BINDING PERIPLASMIC PROTEIN"/>
    <property type="match status" value="1"/>
</dbReference>
<keyword evidence="1" id="KW-0732">Signal</keyword>
<sequence length="146" mass="16330">GYDADRLQQPPASWADFWDVQRFPGKRGLRKRAIYNLEFALLADGVPREQVYPLLATRAGADRAFAKLGQLKPYIQWWEAGAQPAQWLAAGDVVMTSTYTGRIADAHRAGRNLALVWPGSLYGMDYWAVVKGSKRGAEARRFIAFA</sequence>